<keyword evidence="2" id="KW-1185">Reference proteome</keyword>
<proteinExistence type="predicted"/>
<evidence type="ECO:0000313" key="1">
    <source>
        <dbReference type="EMBL" id="QOV18164.1"/>
    </source>
</evidence>
<name>A0A7M2RDW4_9FIRM</name>
<dbReference type="EMBL" id="CP063304">
    <property type="protein sequence ID" value="QOV18164.1"/>
    <property type="molecule type" value="Genomic_DNA"/>
</dbReference>
<gene>
    <name evidence="1" type="ORF">INP51_08895</name>
</gene>
<organism evidence="1 2">
    <name type="scientific">Blautia liquoris</name>
    <dbReference type="NCBI Taxonomy" id="2779518"/>
    <lineage>
        <taxon>Bacteria</taxon>
        <taxon>Bacillati</taxon>
        <taxon>Bacillota</taxon>
        <taxon>Clostridia</taxon>
        <taxon>Lachnospirales</taxon>
        <taxon>Lachnospiraceae</taxon>
        <taxon>Blautia</taxon>
    </lineage>
</organism>
<dbReference type="RefSeq" id="WP_193734526.1">
    <property type="nucleotide sequence ID" value="NZ_CP063304.1"/>
</dbReference>
<sequence length="139" mass="15743">MSVIKKLIRTEKDGGISFGNYKLDQKSKVSDFEYEGDVYKVKTFREITRLERNGMFVYESVPGTAVTEMKFPSEGVEFTVEADEDVQITLGMEDDTEYKVLLDDVNVGHMTTGLGGKLSFSVELEQAEQIRVKIVRVDQ</sequence>
<reference evidence="1 2" key="1">
    <citation type="submission" date="2020-10" db="EMBL/GenBank/DDBJ databases">
        <title>Blautia liquoris sp.nov., isolated from the mud in a fermentation cellar used for the production of Chinese strong-flavoured liquor.</title>
        <authorList>
            <person name="Lu L."/>
        </authorList>
    </citation>
    <scope>NUCLEOTIDE SEQUENCE [LARGE SCALE GENOMIC DNA]</scope>
    <source>
        <strain evidence="1 2">LZLJ-3</strain>
    </source>
</reference>
<accession>A0A7M2RDW4</accession>
<evidence type="ECO:0000313" key="2">
    <source>
        <dbReference type="Proteomes" id="UP000593601"/>
    </source>
</evidence>
<dbReference type="KEGG" id="bliq:INP51_08895"/>
<dbReference type="AlphaFoldDB" id="A0A7M2RDW4"/>
<protein>
    <submittedName>
        <fullName evidence="1">Endosialidase</fullName>
    </submittedName>
</protein>
<dbReference type="Proteomes" id="UP000593601">
    <property type="component" value="Chromosome"/>
</dbReference>